<dbReference type="RefSeq" id="WP_379987514.1">
    <property type="nucleotide sequence ID" value="NZ_JADIKD010000005.1"/>
</dbReference>
<dbReference type="Pfam" id="PF09836">
    <property type="entry name" value="DUF2063"/>
    <property type="match status" value="1"/>
</dbReference>
<organism evidence="2 3">
    <name type="scientific">Dyella koreensis</name>
    <dbReference type="NCBI Taxonomy" id="311235"/>
    <lineage>
        <taxon>Bacteria</taxon>
        <taxon>Pseudomonadati</taxon>
        <taxon>Pseudomonadota</taxon>
        <taxon>Gammaproteobacteria</taxon>
        <taxon>Lysobacterales</taxon>
        <taxon>Rhodanobacteraceae</taxon>
        <taxon>Dyella</taxon>
    </lineage>
</organism>
<proteinExistence type="predicted"/>
<evidence type="ECO:0000313" key="3">
    <source>
        <dbReference type="Proteomes" id="UP001620408"/>
    </source>
</evidence>
<evidence type="ECO:0000313" key="2">
    <source>
        <dbReference type="EMBL" id="MFK2915922.1"/>
    </source>
</evidence>
<keyword evidence="3" id="KW-1185">Reference proteome</keyword>
<dbReference type="InterPro" id="IPR018640">
    <property type="entry name" value="DUF2063"/>
</dbReference>
<protein>
    <submittedName>
        <fullName evidence="2">DNA-binding domain-containing protein</fullName>
    </submittedName>
</protein>
<dbReference type="GO" id="GO:0003677">
    <property type="term" value="F:DNA binding"/>
    <property type="evidence" value="ECO:0007669"/>
    <property type="project" value="UniProtKB-KW"/>
</dbReference>
<dbReference type="Proteomes" id="UP001620408">
    <property type="component" value="Unassembled WGS sequence"/>
</dbReference>
<evidence type="ECO:0000259" key="1">
    <source>
        <dbReference type="Pfam" id="PF09836"/>
    </source>
</evidence>
<keyword evidence="2" id="KW-0238">DNA-binding</keyword>
<dbReference type="EMBL" id="JADIKD010000005">
    <property type="protein sequence ID" value="MFK2915922.1"/>
    <property type="molecule type" value="Genomic_DNA"/>
</dbReference>
<feature type="domain" description="Putative DNA-binding" evidence="1">
    <location>
        <begin position="7"/>
        <end position="97"/>
    </location>
</feature>
<accession>A0ABW8K1S2</accession>
<sequence length="260" mass="29234">MSSLQALQQRMQQAVLADKPPRLDDIRGDASADAQARLGIYRHGYRARLRDALASEYSGLRCLAGRRFNTLLDRYIDAHPSTHYNIRWHGAGLAAFLDYAQPWLERPELADMARLDWAISTAFDAADEACVAPADLAVVPPERWVSLSLRPQIHLQILTLSCNADAFRRAADQSGPRPHLRRFRHPRHLLVWRQALAVRYRWVADDERQLLGGATRGETVADLCSRLAELSDAEQAMSRLAALLHGWLEAGLIQSWSLDG</sequence>
<comment type="caution">
    <text evidence="2">The sequence shown here is derived from an EMBL/GenBank/DDBJ whole genome shotgun (WGS) entry which is preliminary data.</text>
</comment>
<reference evidence="2 3" key="1">
    <citation type="submission" date="2020-10" db="EMBL/GenBank/DDBJ databases">
        <title>Phylogeny of dyella-like bacteria.</title>
        <authorList>
            <person name="Fu J."/>
        </authorList>
    </citation>
    <scope>NUCLEOTIDE SEQUENCE [LARGE SCALE GENOMIC DNA]</scope>
    <source>
        <strain evidence="2 3">BB4</strain>
    </source>
</reference>
<gene>
    <name evidence="2" type="ORF">ISS97_01495</name>
</gene>
<name>A0ABW8K1S2_9GAMM</name>